<dbReference type="HOGENOM" id="CLU_1347514_0_0_11"/>
<reference evidence="1 2" key="1">
    <citation type="journal article" date="2013" name="Genome Announc.">
        <title>Complete Genome Sequence of Leifsonia xyli subsp. cynodontis Strain DSM46306, a Gram-Positive Bacterial Pathogen of Grasses.</title>
        <authorList>
            <person name="Monteiro-Vitorello C.B."/>
            <person name="Zerillo M.M."/>
            <person name="Van Sluys M.A."/>
            <person name="Camargo L.E."/>
            <person name="Kitajima J.P."/>
        </authorList>
    </citation>
    <scope>NUCLEOTIDE SEQUENCE [LARGE SCALE GENOMIC DNA]</scope>
    <source>
        <strain evidence="1 2">DSM 46306</strain>
    </source>
</reference>
<proteinExistence type="predicted"/>
<gene>
    <name evidence="1" type="ORF">O159_22070</name>
</gene>
<protein>
    <submittedName>
        <fullName evidence="1">Uncharacterized protein</fullName>
    </submittedName>
</protein>
<dbReference type="PATRIC" id="fig|1389489.3.peg.2110"/>
<dbReference type="AlphaFoldDB" id="U3P9H3"/>
<dbReference type="RefSeq" id="WP_021755676.1">
    <property type="nucleotide sequence ID" value="NC_022438.1"/>
</dbReference>
<evidence type="ECO:0000313" key="1">
    <source>
        <dbReference type="EMBL" id="AGW42179.1"/>
    </source>
</evidence>
<evidence type="ECO:0000313" key="2">
    <source>
        <dbReference type="Proteomes" id="UP000016743"/>
    </source>
</evidence>
<dbReference type="OrthoDB" id="4983427at2"/>
<dbReference type="Proteomes" id="UP000016743">
    <property type="component" value="Chromosome"/>
</dbReference>
<keyword evidence="2" id="KW-1185">Reference proteome</keyword>
<dbReference type="KEGG" id="lxy:O159_22070"/>
<sequence length="203" mass="20966">MMKTHPTDPTSNGKRSLKSLFEGRKRVVALTTAAVAAVALTGVGAIATSQTAITNNQFIKDAATAGFTFTGTAFDAHFNTTTNTARETWTAANASTTESATFDGIFAMTNADKPLPKEVGEHLKIAYALSTGVLPPITGDGGTIANPIALAKALKKEAGITLGSGKSDTVTVTVTWDGTDPAPAQAIDAIADFNVTYSMNPNK</sequence>
<organism evidence="1 2">
    <name type="scientific">Leifsonia xyli subsp. cynodontis DSM 46306</name>
    <dbReference type="NCBI Taxonomy" id="1389489"/>
    <lineage>
        <taxon>Bacteria</taxon>
        <taxon>Bacillati</taxon>
        <taxon>Actinomycetota</taxon>
        <taxon>Actinomycetes</taxon>
        <taxon>Micrococcales</taxon>
        <taxon>Microbacteriaceae</taxon>
        <taxon>Leifsonia</taxon>
    </lineage>
</organism>
<dbReference type="EMBL" id="CP006734">
    <property type="protein sequence ID" value="AGW42179.1"/>
    <property type="molecule type" value="Genomic_DNA"/>
</dbReference>
<name>U3P9H3_LEIXC</name>
<accession>U3P9H3</accession>